<name>A0A9Q1HMP4_CONCO</name>
<dbReference type="Proteomes" id="UP001152803">
    <property type="component" value="Unassembled WGS sequence"/>
</dbReference>
<comment type="caution">
    <text evidence="1">The sequence shown here is derived from an EMBL/GenBank/DDBJ whole genome shotgun (WGS) entry which is preliminary data.</text>
</comment>
<dbReference type="AlphaFoldDB" id="A0A9Q1HMP4"/>
<organism evidence="1 2">
    <name type="scientific">Conger conger</name>
    <name type="common">Conger eel</name>
    <name type="synonym">Muraena conger</name>
    <dbReference type="NCBI Taxonomy" id="82655"/>
    <lineage>
        <taxon>Eukaryota</taxon>
        <taxon>Metazoa</taxon>
        <taxon>Chordata</taxon>
        <taxon>Craniata</taxon>
        <taxon>Vertebrata</taxon>
        <taxon>Euteleostomi</taxon>
        <taxon>Actinopterygii</taxon>
        <taxon>Neopterygii</taxon>
        <taxon>Teleostei</taxon>
        <taxon>Anguilliformes</taxon>
        <taxon>Congridae</taxon>
        <taxon>Conger</taxon>
    </lineage>
</organism>
<sequence>MKTKTHLPTQGIPGNARDWPPAGLLSSIGCCEEYVLEWHLDQIGGSGRAVSIV</sequence>
<protein>
    <submittedName>
        <fullName evidence="1">Uncharacterized protein</fullName>
    </submittedName>
</protein>
<evidence type="ECO:0000313" key="1">
    <source>
        <dbReference type="EMBL" id="KAJ8250307.1"/>
    </source>
</evidence>
<gene>
    <name evidence="1" type="ORF">COCON_G00222290</name>
</gene>
<accession>A0A9Q1HMP4</accession>
<keyword evidence="2" id="KW-1185">Reference proteome</keyword>
<dbReference type="EMBL" id="JAFJMO010000018">
    <property type="protein sequence ID" value="KAJ8250307.1"/>
    <property type="molecule type" value="Genomic_DNA"/>
</dbReference>
<evidence type="ECO:0000313" key="2">
    <source>
        <dbReference type="Proteomes" id="UP001152803"/>
    </source>
</evidence>
<dbReference type="PROSITE" id="PS51257">
    <property type="entry name" value="PROKAR_LIPOPROTEIN"/>
    <property type="match status" value="1"/>
</dbReference>
<proteinExistence type="predicted"/>
<reference evidence="1" key="1">
    <citation type="journal article" date="2023" name="Science">
        <title>Genome structures resolve the early diversification of teleost fishes.</title>
        <authorList>
            <person name="Parey E."/>
            <person name="Louis A."/>
            <person name="Montfort J."/>
            <person name="Bouchez O."/>
            <person name="Roques C."/>
            <person name="Iampietro C."/>
            <person name="Lluch J."/>
            <person name="Castinel A."/>
            <person name="Donnadieu C."/>
            <person name="Desvignes T."/>
            <person name="Floi Bucao C."/>
            <person name="Jouanno E."/>
            <person name="Wen M."/>
            <person name="Mejri S."/>
            <person name="Dirks R."/>
            <person name="Jansen H."/>
            <person name="Henkel C."/>
            <person name="Chen W.J."/>
            <person name="Zahm M."/>
            <person name="Cabau C."/>
            <person name="Klopp C."/>
            <person name="Thompson A.W."/>
            <person name="Robinson-Rechavi M."/>
            <person name="Braasch I."/>
            <person name="Lecointre G."/>
            <person name="Bobe J."/>
            <person name="Postlethwait J.H."/>
            <person name="Berthelot C."/>
            <person name="Roest Crollius H."/>
            <person name="Guiguen Y."/>
        </authorList>
    </citation>
    <scope>NUCLEOTIDE SEQUENCE</scope>
    <source>
        <strain evidence="1">Concon-B</strain>
    </source>
</reference>